<evidence type="ECO:0000256" key="2">
    <source>
        <dbReference type="ARBA" id="ARBA00022679"/>
    </source>
</evidence>
<evidence type="ECO:0000313" key="7">
    <source>
        <dbReference type="EMBL" id="CAB5034892.1"/>
    </source>
</evidence>
<dbReference type="PANTHER" id="PTHR10509">
    <property type="entry name" value="O-METHYLTRANSFERASE-RELATED"/>
    <property type="match status" value="1"/>
</dbReference>
<dbReference type="SUPFAM" id="SSF53335">
    <property type="entry name" value="S-adenosyl-L-methionine-dependent methyltransferases"/>
    <property type="match status" value="1"/>
</dbReference>
<keyword evidence="1" id="KW-0489">Methyltransferase</keyword>
<dbReference type="PANTHER" id="PTHR10509:SF14">
    <property type="entry name" value="CAFFEOYL-COA O-METHYLTRANSFERASE 3-RELATED"/>
    <property type="match status" value="1"/>
</dbReference>
<dbReference type="EMBL" id="CAFBPQ010000127">
    <property type="protein sequence ID" value="CAB5034892.1"/>
    <property type="molecule type" value="Genomic_DNA"/>
</dbReference>
<dbReference type="Pfam" id="PF01596">
    <property type="entry name" value="Methyltransf_3"/>
    <property type="match status" value="1"/>
</dbReference>
<dbReference type="InterPro" id="IPR050362">
    <property type="entry name" value="Cation-dep_OMT"/>
</dbReference>
<dbReference type="EMBL" id="CAEZYK010000021">
    <property type="protein sequence ID" value="CAB4720036.1"/>
    <property type="molecule type" value="Genomic_DNA"/>
</dbReference>
<dbReference type="GO" id="GO:0008171">
    <property type="term" value="F:O-methyltransferase activity"/>
    <property type="evidence" value="ECO:0007669"/>
    <property type="project" value="InterPro"/>
</dbReference>
<dbReference type="AlphaFoldDB" id="A0A6J7NGW7"/>
<dbReference type="PROSITE" id="PS51682">
    <property type="entry name" value="SAM_OMT_I"/>
    <property type="match status" value="1"/>
</dbReference>
<proteinExistence type="predicted"/>
<reference evidence="6" key="1">
    <citation type="submission" date="2020-05" db="EMBL/GenBank/DDBJ databases">
        <authorList>
            <person name="Chiriac C."/>
            <person name="Salcher M."/>
            <person name="Ghai R."/>
            <person name="Kavagutti S V."/>
        </authorList>
    </citation>
    <scope>NUCLEOTIDE SEQUENCE</scope>
</reference>
<dbReference type="CDD" id="cd02440">
    <property type="entry name" value="AdoMet_MTases"/>
    <property type="match status" value="1"/>
</dbReference>
<dbReference type="EMBL" id="CAFBMM010000090">
    <property type="protein sequence ID" value="CAB4915073.1"/>
    <property type="molecule type" value="Genomic_DNA"/>
</dbReference>
<dbReference type="Gene3D" id="3.40.50.150">
    <property type="entry name" value="Vaccinia Virus protein VP39"/>
    <property type="match status" value="1"/>
</dbReference>
<accession>A0A6J7NGW7</accession>
<dbReference type="GO" id="GO:0008757">
    <property type="term" value="F:S-adenosylmethionine-dependent methyltransferase activity"/>
    <property type="evidence" value="ECO:0007669"/>
    <property type="project" value="TreeGrafter"/>
</dbReference>
<gene>
    <name evidence="4" type="ORF">UFOPK2683_00546</name>
    <name evidence="5" type="ORF">UFOPK3605_01364</name>
    <name evidence="6" type="ORF">UFOPK3897_01754</name>
    <name evidence="7" type="ORF">UFOPK4121_01781</name>
</gene>
<dbReference type="GO" id="GO:0032259">
    <property type="term" value="P:methylation"/>
    <property type="evidence" value="ECO:0007669"/>
    <property type="project" value="UniProtKB-KW"/>
</dbReference>
<dbReference type="InterPro" id="IPR002935">
    <property type="entry name" value="SAM_O-MeTrfase"/>
</dbReference>
<name>A0A6J7NGW7_9ZZZZ</name>
<evidence type="ECO:0000313" key="6">
    <source>
        <dbReference type="EMBL" id="CAB4991525.1"/>
    </source>
</evidence>
<evidence type="ECO:0000313" key="5">
    <source>
        <dbReference type="EMBL" id="CAB4915073.1"/>
    </source>
</evidence>
<evidence type="ECO:0000256" key="1">
    <source>
        <dbReference type="ARBA" id="ARBA00022603"/>
    </source>
</evidence>
<evidence type="ECO:0000256" key="3">
    <source>
        <dbReference type="ARBA" id="ARBA00022691"/>
    </source>
</evidence>
<protein>
    <submittedName>
        <fullName evidence="6">Unannotated protein</fullName>
    </submittedName>
</protein>
<dbReference type="InterPro" id="IPR029063">
    <property type="entry name" value="SAM-dependent_MTases_sf"/>
</dbReference>
<organism evidence="6">
    <name type="scientific">freshwater metagenome</name>
    <dbReference type="NCBI Taxonomy" id="449393"/>
    <lineage>
        <taxon>unclassified sequences</taxon>
        <taxon>metagenomes</taxon>
        <taxon>ecological metagenomes</taxon>
    </lineage>
</organism>
<sequence length="222" mass="24521">MADQPKSFFLSPELHDYLIDSGSPIDEVSKWLIDQTATRVPELTRMQISPEQGSFMTLMTRALMVNKAIEIGTFTGYSSLCIARGLGPKGSLLCCDVSAEWTDIAKVAWARGGVAEKISLVLAPAIETLRGLPLIEEFDLAFIDADKESYENYYEEILLRLRPNGVIFVDNTLWSGAVLDPSNDEADTVALRAFNKKLASDNRVDVTLLTIGDGLTMARKRE</sequence>
<keyword evidence="2" id="KW-0808">Transferase</keyword>
<evidence type="ECO:0000313" key="4">
    <source>
        <dbReference type="EMBL" id="CAB4720036.1"/>
    </source>
</evidence>
<dbReference type="EMBL" id="CAFBOF010000085">
    <property type="protein sequence ID" value="CAB4991525.1"/>
    <property type="molecule type" value="Genomic_DNA"/>
</dbReference>
<keyword evidence="3" id="KW-0949">S-adenosyl-L-methionine</keyword>